<protein>
    <recommendedName>
        <fullName evidence="5">CBM-cenC domain-containing protein</fullName>
    </recommendedName>
</protein>
<dbReference type="Gene3D" id="2.60.40.1180">
    <property type="entry name" value="Golgi alpha-mannosidase II"/>
    <property type="match status" value="1"/>
</dbReference>
<dbReference type="RefSeq" id="WP_014436066.1">
    <property type="nucleotide sequence ID" value="NC_017080.1"/>
</dbReference>
<dbReference type="STRING" id="1142394.PSMK_06870"/>
<dbReference type="eggNOG" id="COG5520">
    <property type="taxonomic scope" value="Bacteria"/>
</dbReference>
<evidence type="ECO:0000256" key="2">
    <source>
        <dbReference type="ARBA" id="ARBA00022729"/>
    </source>
</evidence>
<evidence type="ECO:0000313" key="7">
    <source>
        <dbReference type="Proteomes" id="UP000007881"/>
    </source>
</evidence>
<evidence type="ECO:0000313" key="6">
    <source>
        <dbReference type="EMBL" id="BAM02846.1"/>
    </source>
</evidence>
<dbReference type="InterPro" id="IPR013780">
    <property type="entry name" value="Glyco_hydro_b"/>
</dbReference>
<dbReference type="Proteomes" id="UP000007881">
    <property type="component" value="Chromosome"/>
</dbReference>
<dbReference type="EMBL" id="AP012338">
    <property type="protein sequence ID" value="BAM02846.1"/>
    <property type="molecule type" value="Genomic_DNA"/>
</dbReference>
<feature type="domain" description="CBM-cenC" evidence="5">
    <location>
        <begin position="545"/>
        <end position="648"/>
    </location>
</feature>
<reference evidence="6 7" key="1">
    <citation type="submission" date="2012-02" db="EMBL/GenBank/DDBJ databases">
        <title>Complete genome sequence of Phycisphaera mikurensis NBRC 102666.</title>
        <authorList>
            <person name="Ankai A."/>
            <person name="Hosoyama A."/>
            <person name="Terui Y."/>
            <person name="Sekine M."/>
            <person name="Fukai R."/>
            <person name="Kato Y."/>
            <person name="Nakamura S."/>
            <person name="Yamada-Narita S."/>
            <person name="Kawakoshi A."/>
            <person name="Fukunaga Y."/>
            <person name="Yamazaki S."/>
            <person name="Fujita N."/>
        </authorList>
    </citation>
    <scope>NUCLEOTIDE SEQUENCE [LARGE SCALE GENOMIC DNA]</scope>
    <source>
        <strain evidence="7">NBRC 102666 / KCTC 22515 / FYK2301M01</strain>
    </source>
</reference>
<dbReference type="Gene3D" id="2.60.120.260">
    <property type="entry name" value="Galactose-binding domain-like"/>
    <property type="match status" value="1"/>
</dbReference>
<comment type="similarity">
    <text evidence="1">Belongs to the glycosyl hydrolase 30 family.</text>
</comment>
<dbReference type="GO" id="GO:0006665">
    <property type="term" value="P:sphingolipid metabolic process"/>
    <property type="evidence" value="ECO:0007669"/>
    <property type="project" value="InterPro"/>
</dbReference>
<sequence>MDVRLFARSLPPRLLRLALVLLLPAGLAAAETLTVSDVNRQKVEGWGVFAFGHTGVWGTDGGTFPFEFDNRPAVLDAVFRDMGVTHLRVQISALGHDSRKPGWLATYDHDGNAATAEVPRLKEIADLIKAARTRNPNLKWYVSVWSPPGSMKTPENLFNNIFSHVYDPARGGMVSTGIRPASNRTFAQWIVKALQYLEGQGAGKPVAVSPFNEPRHLVGYEGVGVIDAQQVKTIVNFFRSEFNAAGFSATRVIAPEGNHYDATTSLTGDWSSGYLWLFNNDSAGQPNIHTSAIVGTHSYDSWASDQTLQKMFDRYRGAQNSTRSRSQWMTEWSADANDQYSDFDPNRPLSELTGRPEMDVAITTARHLLREMMQFNFNLWTQWNVFDRQSNAWSGDEVLYGFVRQNSNDAPKKSKIYHVLSSIWSRVPAGSHVRTVRNDAGTGSFFNTEARPVGNGERGVDVGAFRRPDGRVVMVVVNDETRGRSVNLAGLNAGPADVYVTDGGRNNVKAGSITVDAVGRANHWFGARSVTVIHCLGGGGGARPNLVANAGFESGQLHPWRGYGSGTRLQDWGTHTGRRAARLGNSSTNGIWTVVNGLVPGTTYRMTAWIRGNAVMKATGWGGVEQLSNSGTRYNQKSLTFTTGPGVTSARLDFWSGGGDVRIDDVELRRE</sequence>
<evidence type="ECO:0000256" key="3">
    <source>
        <dbReference type="ARBA" id="ARBA00022801"/>
    </source>
</evidence>
<dbReference type="InterPro" id="IPR008979">
    <property type="entry name" value="Galactose-bd-like_sf"/>
</dbReference>
<feature type="chain" id="PRO_5003629098" description="CBM-cenC domain-containing protein" evidence="4">
    <location>
        <begin position="30"/>
        <end position="671"/>
    </location>
</feature>
<dbReference type="SUPFAM" id="SSF51445">
    <property type="entry name" value="(Trans)glycosidases"/>
    <property type="match status" value="1"/>
</dbReference>
<dbReference type="AlphaFoldDB" id="I0IC58"/>
<dbReference type="KEGG" id="phm:PSMK_06870"/>
<dbReference type="HOGENOM" id="CLU_014379_3_0_0"/>
<dbReference type="Gene3D" id="3.20.20.80">
    <property type="entry name" value="Glycosidases"/>
    <property type="match status" value="1"/>
</dbReference>
<evidence type="ECO:0000256" key="4">
    <source>
        <dbReference type="SAM" id="SignalP"/>
    </source>
</evidence>
<feature type="signal peptide" evidence="4">
    <location>
        <begin position="1"/>
        <end position="29"/>
    </location>
</feature>
<keyword evidence="7" id="KW-1185">Reference proteome</keyword>
<dbReference type="InterPro" id="IPR003305">
    <property type="entry name" value="CenC_carb-bd"/>
</dbReference>
<dbReference type="OrthoDB" id="9806701at2"/>
<evidence type="ECO:0000259" key="5">
    <source>
        <dbReference type="Pfam" id="PF02018"/>
    </source>
</evidence>
<dbReference type="InterPro" id="IPR017853">
    <property type="entry name" value="GH"/>
</dbReference>
<gene>
    <name evidence="6" type="ordered locus">PSMK_06870</name>
</gene>
<dbReference type="Pfam" id="PF02018">
    <property type="entry name" value="CBM_4_9"/>
    <property type="match status" value="1"/>
</dbReference>
<dbReference type="SUPFAM" id="SSF51011">
    <property type="entry name" value="Glycosyl hydrolase domain"/>
    <property type="match status" value="1"/>
</dbReference>
<accession>I0IC58</accession>
<proteinExistence type="inferred from homology"/>
<evidence type="ECO:0000256" key="1">
    <source>
        <dbReference type="ARBA" id="ARBA00005382"/>
    </source>
</evidence>
<name>I0IC58_PHYMF</name>
<dbReference type="PANTHER" id="PTHR11069:SF38">
    <property type="entry name" value="GLUCURONOXYLANASE XYNC"/>
    <property type="match status" value="1"/>
</dbReference>
<organism evidence="6 7">
    <name type="scientific">Phycisphaera mikurensis (strain NBRC 102666 / KCTC 22515 / FYK2301M01)</name>
    <dbReference type="NCBI Taxonomy" id="1142394"/>
    <lineage>
        <taxon>Bacteria</taxon>
        <taxon>Pseudomonadati</taxon>
        <taxon>Planctomycetota</taxon>
        <taxon>Phycisphaerae</taxon>
        <taxon>Phycisphaerales</taxon>
        <taxon>Phycisphaeraceae</taxon>
        <taxon>Phycisphaera</taxon>
    </lineage>
</organism>
<dbReference type="GO" id="GO:0004348">
    <property type="term" value="F:glucosylceramidase activity"/>
    <property type="evidence" value="ECO:0007669"/>
    <property type="project" value="InterPro"/>
</dbReference>
<keyword evidence="3" id="KW-0378">Hydrolase</keyword>
<dbReference type="SUPFAM" id="SSF49785">
    <property type="entry name" value="Galactose-binding domain-like"/>
    <property type="match status" value="1"/>
</dbReference>
<dbReference type="InterPro" id="IPR001139">
    <property type="entry name" value="Glyco_hydro_30"/>
</dbReference>
<dbReference type="PANTHER" id="PTHR11069">
    <property type="entry name" value="GLUCOSYLCERAMIDASE"/>
    <property type="match status" value="1"/>
</dbReference>
<dbReference type="GO" id="GO:0016020">
    <property type="term" value="C:membrane"/>
    <property type="evidence" value="ECO:0007669"/>
    <property type="project" value="GOC"/>
</dbReference>
<keyword evidence="2 4" id="KW-0732">Signal</keyword>